<feature type="region of interest" description="Disordered" evidence="1">
    <location>
        <begin position="42"/>
        <end position="77"/>
    </location>
</feature>
<feature type="region of interest" description="Disordered" evidence="1">
    <location>
        <begin position="755"/>
        <end position="863"/>
    </location>
</feature>
<organism evidence="3 4">
    <name type="scientific">Elysia marginata</name>
    <dbReference type="NCBI Taxonomy" id="1093978"/>
    <lineage>
        <taxon>Eukaryota</taxon>
        <taxon>Metazoa</taxon>
        <taxon>Spiralia</taxon>
        <taxon>Lophotrochozoa</taxon>
        <taxon>Mollusca</taxon>
        <taxon>Gastropoda</taxon>
        <taxon>Heterobranchia</taxon>
        <taxon>Euthyneura</taxon>
        <taxon>Panpulmonata</taxon>
        <taxon>Sacoglossa</taxon>
        <taxon>Placobranchoidea</taxon>
        <taxon>Plakobranchidae</taxon>
        <taxon>Elysia</taxon>
    </lineage>
</organism>
<feature type="domain" description="BTB" evidence="2">
    <location>
        <begin position="90"/>
        <end position="146"/>
    </location>
</feature>
<evidence type="ECO:0000256" key="1">
    <source>
        <dbReference type="SAM" id="MobiDB-lite"/>
    </source>
</evidence>
<feature type="region of interest" description="Disordered" evidence="1">
    <location>
        <begin position="532"/>
        <end position="556"/>
    </location>
</feature>
<accession>A0AAV4FW59</accession>
<reference evidence="3 4" key="1">
    <citation type="journal article" date="2021" name="Elife">
        <title>Chloroplast acquisition without the gene transfer in kleptoplastic sea slugs, Plakobranchus ocellatus.</title>
        <authorList>
            <person name="Maeda T."/>
            <person name="Takahashi S."/>
            <person name="Yoshida T."/>
            <person name="Shimamura S."/>
            <person name="Takaki Y."/>
            <person name="Nagai Y."/>
            <person name="Toyoda A."/>
            <person name="Suzuki Y."/>
            <person name="Arimoto A."/>
            <person name="Ishii H."/>
            <person name="Satoh N."/>
            <person name="Nishiyama T."/>
            <person name="Hasebe M."/>
            <person name="Maruyama T."/>
            <person name="Minagawa J."/>
            <person name="Obokata J."/>
            <person name="Shigenobu S."/>
        </authorList>
    </citation>
    <scope>NUCLEOTIDE SEQUENCE [LARGE SCALE GENOMIC DNA]</scope>
</reference>
<dbReference type="InterPro" id="IPR011333">
    <property type="entry name" value="SKP1/BTB/POZ_sf"/>
</dbReference>
<protein>
    <recommendedName>
        <fullName evidence="2">BTB domain-containing protein</fullName>
    </recommendedName>
</protein>
<keyword evidence="4" id="KW-1185">Reference proteome</keyword>
<dbReference type="SUPFAM" id="SSF54695">
    <property type="entry name" value="POZ domain"/>
    <property type="match status" value="1"/>
</dbReference>
<feature type="compositionally biased region" description="Low complexity" evidence="1">
    <location>
        <begin position="344"/>
        <end position="357"/>
    </location>
</feature>
<feature type="region of interest" description="Disordered" evidence="1">
    <location>
        <begin position="332"/>
        <end position="359"/>
    </location>
</feature>
<comment type="caution">
    <text evidence="3">The sequence shown here is derived from an EMBL/GenBank/DDBJ whole genome shotgun (WGS) entry which is preliminary data.</text>
</comment>
<dbReference type="Gene3D" id="3.30.710.10">
    <property type="entry name" value="Potassium Channel Kv1.1, Chain A"/>
    <property type="match status" value="1"/>
</dbReference>
<dbReference type="Proteomes" id="UP000762676">
    <property type="component" value="Unassembled WGS sequence"/>
</dbReference>
<dbReference type="EMBL" id="BMAT01008079">
    <property type="protein sequence ID" value="GFR77492.1"/>
    <property type="molecule type" value="Genomic_DNA"/>
</dbReference>
<name>A0AAV4FW59_9GAST</name>
<evidence type="ECO:0000313" key="4">
    <source>
        <dbReference type="Proteomes" id="UP000762676"/>
    </source>
</evidence>
<dbReference type="InterPro" id="IPR000210">
    <property type="entry name" value="BTB/POZ_dom"/>
</dbReference>
<feature type="compositionally biased region" description="Polar residues" evidence="1">
    <location>
        <begin position="713"/>
        <end position="728"/>
    </location>
</feature>
<feature type="compositionally biased region" description="Polar residues" evidence="1">
    <location>
        <begin position="793"/>
        <end position="855"/>
    </location>
</feature>
<proteinExistence type="predicted"/>
<dbReference type="AlphaFoldDB" id="A0AAV4FW59"/>
<dbReference type="Pfam" id="PF00651">
    <property type="entry name" value="BTB"/>
    <property type="match status" value="1"/>
</dbReference>
<feature type="compositionally biased region" description="Low complexity" evidence="1">
    <location>
        <begin position="755"/>
        <end position="769"/>
    </location>
</feature>
<feature type="region of interest" description="Disordered" evidence="1">
    <location>
        <begin position="696"/>
        <end position="728"/>
    </location>
</feature>
<sequence>MSHYLSKLLHKMSTSNGVASPMDPSKLGEVAEKIPYSKAKPQLSVSESNASHHTHFQPSDEPSHFSNRHQHPQANEDNWTLPQHANVLLIVNCDDIKASSLQTFLVYIYLGQSQLTAANVCDLYLLACSLRINCLKDKCRDFMQQEHISEEKLKVPELVLSSALGGRRFQNDSKQSKKLRQDREMRDKACATADDQQELGGQKILEDKAMNTVGIGTGGIRRNGGHMEVATQTDRSTHEAGVRGSQEEWVMLKKTKQKTVSPSKSKSSFAAMSKSSLILAGAGAGSTGSSVGGYGPHGKLQTIPESLGGQQYHHIHKLGKKGWLSPKRRYKTELHQTDSRASNTTSAASKDSVSSSKDQFKVPCTDNYIRGNSKHGVEADPLGVTNDAAAQQGAQNNTSDIGSQSIKEYQASSDANKDLVDSSHQSSLNVTFPIVVTKGPLVSATKTTRTTVEIAEEAAAAKICAHSYGTRTARGTARNPISYAALASGNRKKPHTSPCSSVVSKKKAFIKTISQPSLSAADDKSVAVAEEDNARASVDGQQLLGKPSDSFDLPSQQNSERLTRAIICPLKKNKVHRTENKELTGKEETPEGVKVCVPSKENVQSQKQISHCSHSIKAGNVDKDIDLVDPSFVTRIVEPDLEVPKTIGEFDADFSGLAVKSQVQAGSSSSSQASAKKRTVLQNFRKRLIQQLNSEQLTKAASPAPSVADCDDNLQSNMSEVSGNTPSAPIMTYTQSAVTADKNKTLTAVVGSAITSQTSSAADSAQDTSPMTETSPGDLQLEAKFPSPVINVSHGQSKHSSCQNLISSSTREPPLTLSQNPQPAKKTQSLAVEGGENSSQTNRNKQNTMQAVSENQSHKETGSCTHVITVENDAQESKKHGEEQTIAVTDQEEEIFTHKIFKRKKKIKFW</sequence>
<evidence type="ECO:0000259" key="2">
    <source>
        <dbReference type="Pfam" id="PF00651"/>
    </source>
</evidence>
<gene>
    <name evidence="3" type="ORF">ElyMa_003970200</name>
</gene>
<evidence type="ECO:0000313" key="3">
    <source>
        <dbReference type="EMBL" id="GFR77492.1"/>
    </source>
</evidence>